<keyword evidence="5 11" id="KW-0418">Kinase</keyword>
<sequence length="388" mass="44970">MESAGRTQPTQWVVPLTAKPYHQKPSDYHFSQVLGQGSYGTVYLARHRYNQHPCAMKVLAKRNYAHPESFATLMKEAQIMSWLEHPFILRIESAFQNTTHLFIGLQIVTNGNFEDYMDAYSPMSSDQTKFYMCQMVLALIYLHDYGIVHGDLKPANILVTENGYLKIADFGLARDITRASTPTRSFGTPYYMAPEMINCIAFGPSIDWWALGVMMYECLFDSYPFDIERGTWPHETARDGPKDKEYYMICHQRLYQLISEGHYPIPFKIYHTARSFLDRLLSNRHTDRSLTWYSITTECTYFQGLDWDKVYNKVYIPPFAPPKPTLDAVNYPYTFDHGVHFRTVGEPLPDPYGGLFDEFYFAKTPWQITRDGQEPMPIPSSSFPEDEA</sequence>
<protein>
    <submittedName>
        <fullName evidence="11">Serine/threonine protein kinase</fullName>
    </submittedName>
</protein>
<dbReference type="GO" id="GO:0004674">
    <property type="term" value="F:protein serine/threonine kinase activity"/>
    <property type="evidence" value="ECO:0007669"/>
    <property type="project" value="UniProtKB-KW"/>
</dbReference>
<dbReference type="PROSITE" id="PS00108">
    <property type="entry name" value="PROTEIN_KINASE_ST"/>
    <property type="match status" value="1"/>
</dbReference>
<dbReference type="STRING" id="1165861.A0A0L0VI01"/>
<evidence type="ECO:0000256" key="5">
    <source>
        <dbReference type="ARBA" id="ARBA00022777"/>
    </source>
</evidence>
<evidence type="ECO:0000256" key="3">
    <source>
        <dbReference type="ARBA" id="ARBA00022679"/>
    </source>
</evidence>
<dbReference type="Pfam" id="PF00069">
    <property type="entry name" value="Pkinase"/>
    <property type="match status" value="1"/>
</dbReference>
<dbReference type="SMART" id="SM00220">
    <property type="entry name" value="S_TKc"/>
    <property type="match status" value="1"/>
</dbReference>
<feature type="domain" description="Protein kinase" evidence="9">
    <location>
        <begin position="28"/>
        <end position="302"/>
    </location>
</feature>
<dbReference type="InterPro" id="IPR000961">
    <property type="entry name" value="AGC-kinase_C"/>
</dbReference>
<keyword evidence="12" id="KW-1185">Reference proteome</keyword>
<evidence type="ECO:0000313" key="12">
    <source>
        <dbReference type="Proteomes" id="UP000054564"/>
    </source>
</evidence>
<keyword evidence="1 8" id="KW-0723">Serine/threonine-protein kinase</keyword>
<organism evidence="11 12">
    <name type="scientific">Puccinia striiformis f. sp. tritici PST-78</name>
    <dbReference type="NCBI Taxonomy" id="1165861"/>
    <lineage>
        <taxon>Eukaryota</taxon>
        <taxon>Fungi</taxon>
        <taxon>Dikarya</taxon>
        <taxon>Basidiomycota</taxon>
        <taxon>Pucciniomycotina</taxon>
        <taxon>Pucciniomycetes</taxon>
        <taxon>Pucciniales</taxon>
        <taxon>Pucciniaceae</taxon>
        <taxon>Puccinia</taxon>
    </lineage>
</organism>
<dbReference type="PROSITE" id="PS50011">
    <property type="entry name" value="PROTEIN_KINASE_DOM"/>
    <property type="match status" value="1"/>
</dbReference>
<keyword evidence="2" id="KW-0597">Phosphoprotein</keyword>
<dbReference type="SUPFAM" id="SSF56112">
    <property type="entry name" value="Protein kinase-like (PK-like)"/>
    <property type="match status" value="1"/>
</dbReference>
<dbReference type="PROSITE" id="PS51285">
    <property type="entry name" value="AGC_KINASE_CTER"/>
    <property type="match status" value="1"/>
</dbReference>
<dbReference type="AlphaFoldDB" id="A0A0L0VI01"/>
<evidence type="ECO:0000256" key="2">
    <source>
        <dbReference type="ARBA" id="ARBA00022553"/>
    </source>
</evidence>
<feature type="binding site" evidence="7">
    <location>
        <position position="57"/>
    </location>
    <ligand>
        <name>ATP</name>
        <dbReference type="ChEBI" id="CHEBI:30616"/>
    </ligand>
</feature>
<keyword evidence="6 7" id="KW-0067">ATP-binding</keyword>
<evidence type="ECO:0000256" key="7">
    <source>
        <dbReference type="PROSITE-ProRule" id="PRU10141"/>
    </source>
</evidence>
<evidence type="ECO:0000259" key="9">
    <source>
        <dbReference type="PROSITE" id="PS50011"/>
    </source>
</evidence>
<dbReference type="Gene3D" id="1.10.510.10">
    <property type="entry name" value="Transferase(Phosphotransferase) domain 1"/>
    <property type="match status" value="1"/>
</dbReference>
<proteinExistence type="inferred from homology"/>
<dbReference type="InterPro" id="IPR017441">
    <property type="entry name" value="Protein_kinase_ATP_BS"/>
</dbReference>
<keyword evidence="3" id="KW-0808">Transferase</keyword>
<evidence type="ECO:0000256" key="6">
    <source>
        <dbReference type="ARBA" id="ARBA00022840"/>
    </source>
</evidence>
<dbReference type="Gene3D" id="3.30.200.20">
    <property type="entry name" value="Phosphorylase Kinase, domain 1"/>
    <property type="match status" value="1"/>
</dbReference>
<comment type="caution">
    <text evidence="11">The sequence shown here is derived from an EMBL/GenBank/DDBJ whole genome shotgun (WGS) entry which is preliminary data.</text>
</comment>
<dbReference type="PROSITE" id="PS00107">
    <property type="entry name" value="PROTEIN_KINASE_ATP"/>
    <property type="match status" value="1"/>
</dbReference>
<dbReference type="InterPro" id="IPR011009">
    <property type="entry name" value="Kinase-like_dom_sf"/>
</dbReference>
<evidence type="ECO:0000259" key="10">
    <source>
        <dbReference type="PROSITE" id="PS51285"/>
    </source>
</evidence>
<dbReference type="Proteomes" id="UP000054564">
    <property type="component" value="Unassembled WGS sequence"/>
</dbReference>
<accession>A0A0L0VI01</accession>
<feature type="domain" description="AGC-kinase C-terminal" evidence="10">
    <location>
        <begin position="303"/>
        <end position="371"/>
    </location>
</feature>
<gene>
    <name evidence="11" type="ORF">PSTG_07908</name>
</gene>
<evidence type="ECO:0000256" key="8">
    <source>
        <dbReference type="RuleBase" id="RU000304"/>
    </source>
</evidence>
<dbReference type="InterPro" id="IPR000719">
    <property type="entry name" value="Prot_kinase_dom"/>
</dbReference>
<dbReference type="EMBL" id="AJIL01000052">
    <property type="protein sequence ID" value="KNE98888.1"/>
    <property type="molecule type" value="Genomic_DNA"/>
</dbReference>
<dbReference type="FunFam" id="3.30.200.20:FF:000042">
    <property type="entry name" value="Aurora kinase A"/>
    <property type="match status" value="1"/>
</dbReference>
<reference evidence="12" key="1">
    <citation type="submission" date="2014-03" db="EMBL/GenBank/DDBJ databases">
        <title>The Genome Sequence of Puccinia striiformis f. sp. tritici PST-78.</title>
        <authorList>
            <consortium name="The Broad Institute Genome Sequencing Platform"/>
            <person name="Cuomo C."/>
            <person name="Hulbert S."/>
            <person name="Chen X."/>
            <person name="Walker B."/>
            <person name="Young S.K."/>
            <person name="Zeng Q."/>
            <person name="Gargeya S."/>
            <person name="Fitzgerald M."/>
            <person name="Haas B."/>
            <person name="Abouelleil A."/>
            <person name="Alvarado L."/>
            <person name="Arachchi H.M."/>
            <person name="Berlin A.M."/>
            <person name="Chapman S.B."/>
            <person name="Goldberg J."/>
            <person name="Griggs A."/>
            <person name="Gujja S."/>
            <person name="Hansen M."/>
            <person name="Howarth C."/>
            <person name="Imamovic A."/>
            <person name="Larimer J."/>
            <person name="McCowan C."/>
            <person name="Montmayeur A."/>
            <person name="Murphy C."/>
            <person name="Neiman D."/>
            <person name="Pearson M."/>
            <person name="Priest M."/>
            <person name="Roberts A."/>
            <person name="Saif S."/>
            <person name="Shea T."/>
            <person name="Sisk P."/>
            <person name="Sykes S."/>
            <person name="Wortman J."/>
            <person name="Nusbaum C."/>
            <person name="Birren B."/>
        </authorList>
    </citation>
    <scope>NUCLEOTIDE SEQUENCE [LARGE SCALE GENOMIC DNA]</scope>
    <source>
        <strain evidence="12">race PST-78</strain>
    </source>
</reference>
<dbReference type="PANTHER" id="PTHR24351">
    <property type="entry name" value="RIBOSOMAL PROTEIN S6 KINASE"/>
    <property type="match status" value="1"/>
</dbReference>
<name>A0A0L0VI01_9BASI</name>
<dbReference type="InterPro" id="IPR008271">
    <property type="entry name" value="Ser/Thr_kinase_AS"/>
</dbReference>
<keyword evidence="4 7" id="KW-0547">Nucleotide-binding</keyword>
<dbReference type="GO" id="GO:0005524">
    <property type="term" value="F:ATP binding"/>
    <property type="evidence" value="ECO:0007669"/>
    <property type="project" value="UniProtKB-UniRule"/>
</dbReference>
<comment type="similarity">
    <text evidence="8">Belongs to the protein kinase superfamily.</text>
</comment>
<evidence type="ECO:0000256" key="4">
    <source>
        <dbReference type="ARBA" id="ARBA00022741"/>
    </source>
</evidence>
<evidence type="ECO:0000256" key="1">
    <source>
        <dbReference type="ARBA" id="ARBA00022527"/>
    </source>
</evidence>
<evidence type="ECO:0000313" key="11">
    <source>
        <dbReference type="EMBL" id="KNE98888.1"/>
    </source>
</evidence>